<gene>
    <name evidence="3" type="ORF">N0V83_001657</name>
</gene>
<dbReference type="PANTHER" id="PTHR34315">
    <property type="match status" value="1"/>
</dbReference>
<sequence>MVYFSSAAVAVVAAFFANQAFAHPGHDIREEMAERAAFLSSAEYTNLDHCAEQLEARSTEMIARRKAMVDHLRTKRGIVKRDFDTVLATNHHSNASVTPNSPSDVIFAGNSSCILQAEATEGPYWVSGEYVRKDITNGLPGVPFTFDVQLIDTTTCQPLNRIALEAWHCNSTGVYGGVIAGGNGNQADATNINNTMFRGIQFSNEDGVLQFDTTFPGHYTGRTTHIHVLAHVNSTLNPANSTLTGGHVSHVGQLFFDQSLIHEVEAVAPYSTNTQSLMANSEDGIFAQEAATSDPVLNYVYLGDKVADGLFGWVTVGINPNSVTTPRAAASLDQNGGHANAGGGFGPGGPGGPWPTGSGAPPFPFPTSTGTAA</sequence>
<dbReference type="GO" id="GO:0005506">
    <property type="term" value="F:iron ion binding"/>
    <property type="evidence" value="ECO:0007669"/>
    <property type="project" value="InterPro"/>
</dbReference>
<dbReference type="CDD" id="cd03457">
    <property type="entry name" value="intradiol_dioxygenase_like"/>
    <property type="match status" value="1"/>
</dbReference>
<feature type="region of interest" description="Disordered" evidence="1">
    <location>
        <begin position="327"/>
        <end position="373"/>
    </location>
</feature>
<dbReference type="Proteomes" id="UP001140560">
    <property type="component" value="Unassembled WGS sequence"/>
</dbReference>
<name>A0A9W9CRG1_9PLEO</name>
<evidence type="ECO:0000256" key="2">
    <source>
        <dbReference type="SAM" id="SignalP"/>
    </source>
</evidence>
<dbReference type="GO" id="GO:0016702">
    <property type="term" value="F:oxidoreductase activity, acting on single donors with incorporation of molecular oxygen, incorporation of two atoms of oxygen"/>
    <property type="evidence" value="ECO:0007669"/>
    <property type="project" value="InterPro"/>
</dbReference>
<dbReference type="PANTHER" id="PTHR34315:SF1">
    <property type="entry name" value="INTRADIOL RING-CLEAVAGE DIOXYGENASES DOMAIN-CONTAINING PROTEIN-RELATED"/>
    <property type="match status" value="1"/>
</dbReference>
<reference evidence="3" key="1">
    <citation type="submission" date="2022-10" db="EMBL/GenBank/DDBJ databases">
        <title>Tapping the CABI collections for fungal endophytes: first genome assemblies for Collariella, Neodidymelliopsis, Ascochyta clinopodiicola, Didymella pomorum, Didymosphaeria variabile, Neocosmospora piperis and Neocucurbitaria cava.</title>
        <authorList>
            <person name="Hill R."/>
        </authorList>
    </citation>
    <scope>NUCLEOTIDE SEQUENCE</scope>
    <source>
        <strain evidence="3">IMI 356814</strain>
    </source>
</reference>
<feature type="compositionally biased region" description="Gly residues" evidence="1">
    <location>
        <begin position="339"/>
        <end position="351"/>
    </location>
</feature>
<protein>
    <recommendedName>
        <fullName evidence="5">Intradiol ring-cleavage dioxygenases domain-containing protein</fullName>
    </recommendedName>
</protein>
<evidence type="ECO:0000313" key="3">
    <source>
        <dbReference type="EMBL" id="KAJ4376374.1"/>
    </source>
</evidence>
<dbReference type="OrthoDB" id="121380at2759"/>
<comment type="caution">
    <text evidence="3">The sequence shown here is derived from an EMBL/GenBank/DDBJ whole genome shotgun (WGS) entry which is preliminary data.</text>
</comment>
<dbReference type="EMBL" id="JAPEUY010000002">
    <property type="protein sequence ID" value="KAJ4376374.1"/>
    <property type="molecule type" value="Genomic_DNA"/>
</dbReference>
<dbReference type="InterPro" id="IPR015889">
    <property type="entry name" value="Intradiol_dOase_core"/>
</dbReference>
<accession>A0A9W9CRG1</accession>
<feature type="chain" id="PRO_5040741928" description="Intradiol ring-cleavage dioxygenases domain-containing protein" evidence="2">
    <location>
        <begin position="23"/>
        <end position="373"/>
    </location>
</feature>
<dbReference type="SUPFAM" id="SSF49482">
    <property type="entry name" value="Aromatic compound dioxygenase"/>
    <property type="match status" value="1"/>
</dbReference>
<evidence type="ECO:0000256" key="1">
    <source>
        <dbReference type="SAM" id="MobiDB-lite"/>
    </source>
</evidence>
<proteinExistence type="predicted"/>
<evidence type="ECO:0000313" key="4">
    <source>
        <dbReference type="Proteomes" id="UP001140560"/>
    </source>
</evidence>
<dbReference type="Gene3D" id="2.60.130.10">
    <property type="entry name" value="Aromatic compound dioxygenase"/>
    <property type="match status" value="1"/>
</dbReference>
<organism evidence="3 4">
    <name type="scientific">Neocucurbitaria cava</name>
    <dbReference type="NCBI Taxonomy" id="798079"/>
    <lineage>
        <taxon>Eukaryota</taxon>
        <taxon>Fungi</taxon>
        <taxon>Dikarya</taxon>
        <taxon>Ascomycota</taxon>
        <taxon>Pezizomycotina</taxon>
        <taxon>Dothideomycetes</taxon>
        <taxon>Pleosporomycetidae</taxon>
        <taxon>Pleosporales</taxon>
        <taxon>Pleosporineae</taxon>
        <taxon>Cucurbitariaceae</taxon>
        <taxon>Neocucurbitaria</taxon>
    </lineage>
</organism>
<keyword evidence="2" id="KW-0732">Signal</keyword>
<evidence type="ECO:0008006" key="5">
    <source>
        <dbReference type="Google" id="ProtNLM"/>
    </source>
</evidence>
<dbReference type="AlphaFoldDB" id="A0A9W9CRG1"/>
<keyword evidence="4" id="KW-1185">Reference proteome</keyword>
<feature type="signal peptide" evidence="2">
    <location>
        <begin position="1"/>
        <end position="22"/>
    </location>
</feature>